<dbReference type="InterPro" id="IPR017941">
    <property type="entry name" value="Rieske_2Fe-2S"/>
</dbReference>
<evidence type="ECO:0000313" key="11">
    <source>
        <dbReference type="Proteomes" id="UP000323046"/>
    </source>
</evidence>
<organism evidence="10 11">
    <name type="scientific">Streptomyces venezuelae</name>
    <dbReference type="NCBI Taxonomy" id="54571"/>
    <lineage>
        <taxon>Bacteria</taxon>
        <taxon>Bacillati</taxon>
        <taxon>Actinomycetota</taxon>
        <taxon>Actinomycetes</taxon>
        <taxon>Kitasatosporales</taxon>
        <taxon>Streptomycetaceae</taxon>
        <taxon>Streptomyces</taxon>
    </lineage>
</organism>
<dbReference type="AlphaFoldDB" id="A0A5P2B7Q1"/>
<protein>
    <recommendedName>
        <fullName evidence="2">Cytochrome bc1 complex Rieske iron-sulfur subunit</fullName>
    </recommendedName>
    <alternativeName>
        <fullName evidence="8">Cytochrome bc1 reductase complex subunit QcrA</fullName>
    </alternativeName>
</protein>
<dbReference type="GO" id="GO:0046872">
    <property type="term" value="F:metal ion binding"/>
    <property type="evidence" value="ECO:0007669"/>
    <property type="project" value="UniProtKB-KW"/>
</dbReference>
<dbReference type="OrthoDB" id="25106at2"/>
<dbReference type="InterPro" id="IPR014349">
    <property type="entry name" value="Rieske_Fe-S_prot"/>
</dbReference>
<evidence type="ECO:0000256" key="4">
    <source>
        <dbReference type="ARBA" id="ARBA00022723"/>
    </source>
</evidence>
<evidence type="ECO:0000313" key="10">
    <source>
        <dbReference type="EMBL" id="QES26535.1"/>
    </source>
</evidence>
<dbReference type="CDD" id="cd03467">
    <property type="entry name" value="Rieske"/>
    <property type="match status" value="1"/>
</dbReference>
<name>A0A5P2B7Q1_STRVZ</name>
<dbReference type="InterPro" id="IPR036922">
    <property type="entry name" value="Rieske_2Fe-2S_sf"/>
</dbReference>
<evidence type="ECO:0000256" key="1">
    <source>
        <dbReference type="ARBA" id="ARBA00002494"/>
    </source>
</evidence>
<keyword evidence="3" id="KW-0001">2Fe-2S</keyword>
<dbReference type="GO" id="GO:0004497">
    <property type="term" value="F:monooxygenase activity"/>
    <property type="evidence" value="ECO:0007669"/>
    <property type="project" value="UniProtKB-ARBA"/>
</dbReference>
<keyword evidence="4" id="KW-0479">Metal-binding</keyword>
<feature type="domain" description="Rieske" evidence="9">
    <location>
        <begin position="44"/>
        <end position="136"/>
    </location>
</feature>
<evidence type="ECO:0000256" key="7">
    <source>
        <dbReference type="ARBA" id="ARBA00023157"/>
    </source>
</evidence>
<keyword evidence="11" id="KW-1185">Reference proteome</keyword>
<proteinExistence type="predicted"/>
<evidence type="ECO:0000256" key="3">
    <source>
        <dbReference type="ARBA" id="ARBA00022714"/>
    </source>
</evidence>
<dbReference type="Pfam" id="PF00355">
    <property type="entry name" value="Rieske"/>
    <property type="match status" value="1"/>
</dbReference>
<dbReference type="Proteomes" id="UP000323046">
    <property type="component" value="Chromosome"/>
</dbReference>
<evidence type="ECO:0000256" key="5">
    <source>
        <dbReference type="ARBA" id="ARBA00023004"/>
    </source>
</evidence>
<accession>A0A5P2B7Q1</accession>
<evidence type="ECO:0000256" key="6">
    <source>
        <dbReference type="ARBA" id="ARBA00023014"/>
    </source>
</evidence>
<evidence type="ECO:0000256" key="8">
    <source>
        <dbReference type="ARBA" id="ARBA00029586"/>
    </source>
</evidence>
<reference evidence="10 11" key="1">
    <citation type="submission" date="2018-05" db="EMBL/GenBank/DDBJ databases">
        <title>Streptomyces venezuelae.</title>
        <authorList>
            <person name="Kim W."/>
            <person name="Lee N."/>
            <person name="Cho B.-K."/>
        </authorList>
    </citation>
    <scope>NUCLEOTIDE SEQUENCE [LARGE SCALE GENOMIC DNA]</scope>
    <source>
        <strain evidence="10 11">ATCC 14583</strain>
    </source>
</reference>
<dbReference type="RefSeq" id="WP_150166533.1">
    <property type="nucleotide sequence ID" value="NZ_CP029193.1"/>
</dbReference>
<dbReference type="GO" id="GO:0051537">
    <property type="term" value="F:2 iron, 2 sulfur cluster binding"/>
    <property type="evidence" value="ECO:0007669"/>
    <property type="project" value="UniProtKB-KW"/>
</dbReference>
<gene>
    <name evidence="10" type="ORF">DEJ47_08685</name>
</gene>
<evidence type="ECO:0000259" key="9">
    <source>
        <dbReference type="PROSITE" id="PS51296"/>
    </source>
</evidence>
<keyword evidence="5" id="KW-0408">Iron</keyword>
<dbReference type="EMBL" id="CP029193">
    <property type="protein sequence ID" value="QES26535.1"/>
    <property type="molecule type" value="Genomic_DNA"/>
</dbReference>
<dbReference type="Gene3D" id="2.102.10.10">
    <property type="entry name" value="Rieske [2Fe-2S] iron-sulphur domain"/>
    <property type="match status" value="1"/>
</dbReference>
<evidence type="ECO:0000256" key="2">
    <source>
        <dbReference type="ARBA" id="ARBA00015816"/>
    </source>
</evidence>
<dbReference type="GO" id="GO:0016705">
    <property type="term" value="F:oxidoreductase activity, acting on paired donors, with incorporation or reduction of molecular oxygen"/>
    <property type="evidence" value="ECO:0007669"/>
    <property type="project" value="UniProtKB-ARBA"/>
</dbReference>
<comment type="function">
    <text evidence="1">Iron-sulfur subunit of the cytochrome bc1 complex, an essential component of the respiratory electron transport chain required for ATP synthesis. The bc1 complex catalyzes the oxidation of menaquinol and the reduction of cytochrome c in the respiratory chain. The bc1 complex operates through a Q-cycle mechanism that couples electron transfer to generation of the proton gradient that drives ATP synthesis.</text>
</comment>
<dbReference type="SUPFAM" id="SSF50022">
    <property type="entry name" value="ISP domain"/>
    <property type="match status" value="1"/>
</dbReference>
<keyword evidence="7" id="KW-1015">Disulfide bond</keyword>
<dbReference type="PROSITE" id="PS51296">
    <property type="entry name" value="RIESKE"/>
    <property type="match status" value="1"/>
</dbReference>
<sequence>MSGTPHAARRTVLRAAALAPAVGLGLTACSSGDGANRSAPTAPVDLGKADDVKVGASKLYKDSNVVVSRISDDEYKAYSTICTHARCPIQNLEGHKLICQCHGSEFDATNGKVLHEPANEPLPEVPVKVTNGKIIAGPAKKA</sequence>
<dbReference type="FunFam" id="2.102.10.10:FF:000016">
    <property type="entry name" value="Nitrite reductase/ring-hydroxylating ferredoxin subunit"/>
    <property type="match status" value="1"/>
</dbReference>
<dbReference type="PANTHER" id="PTHR10134">
    <property type="entry name" value="CYTOCHROME B-C1 COMPLEX SUBUNIT RIESKE, MITOCHONDRIAL"/>
    <property type="match status" value="1"/>
</dbReference>
<keyword evidence="6" id="KW-0411">Iron-sulfur</keyword>